<gene>
    <name evidence="2" type="ORF">LIER_39939</name>
</gene>
<evidence type="ECO:0000313" key="2">
    <source>
        <dbReference type="EMBL" id="GAA0165244.1"/>
    </source>
</evidence>
<evidence type="ECO:0000313" key="3">
    <source>
        <dbReference type="Proteomes" id="UP001454036"/>
    </source>
</evidence>
<dbReference type="Proteomes" id="UP001454036">
    <property type="component" value="Unassembled WGS sequence"/>
</dbReference>
<feature type="region of interest" description="Disordered" evidence="1">
    <location>
        <begin position="228"/>
        <end position="250"/>
    </location>
</feature>
<keyword evidence="3" id="KW-1185">Reference proteome</keyword>
<proteinExistence type="predicted"/>
<reference evidence="2 3" key="1">
    <citation type="submission" date="2024-01" db="EMBL/GenBank/DDBJ databases">
        <title>The complete chloroplast genome sequence of Lithospermum erythrorhizon: insights into the phylogenetic relationship among Boraginaceae species and the maternal lineages of purple gromwells.</title>
        <authorList>
            <person name="Okada T."/>
            <person name="Watanabe K."/>
        </authorList>
    </citation>
    <scope>NUCLEOTIDE SEQUENCE [LARGE SCALE GENOMIC DNA]</scope>
</reference>
<dbReference type="AlphaFoldDB" id="A0AAV3QME5"/>
<sequence>MDAEILRELMKCSLIEEEARPVMLDEEDLSDEVIECEASVYVKHLWKNRGWSLDFRKELISERPELEWGGESGCSGNVDGGEDGELSSPKIPLGFESIINVEREVNDIRGPLMGNDGINLRFEFKLGGIDEGGRKNKCSLSAVMNEGKGKKVMVDFEAHNEKLAVILVFKEAKFQEGYPHSLTGPKDGEVGKSPKVGTHSSGSRKRHHPYQKGINIISPSKKYMIFVNGSKDDDYGDQTAQVARQPSRTS</sequence>
<name>A0AAV3QME5_LITER</name>
<comment type="caution">
    <text evidence="2">The sequence shown here is derived from an EMBL/GenBank/DDBJ whole genome shotgun (WGS) entry which is preliminary data.</text>
</comment>
<accession>A0AAV3QME5</accession>
<feature type="compositionally biased region" description="Polar residues" evidence="1">
    <location>
        <begin position="238"/>
        <end position="250"/>
    </location>
</feature>
<feature type="region of interest" description="Disordered" evidence="1">
    <location>
        <begin position="178"/>
        <end position="213"/>
    </location>
</feature>
<protein>
    <submittedName>
        <fullName evidence="2">Uncharacterized protein</fullName>
    </submittedName>
</protein>
<organism evidence="2 3">
    <name type="scientific">Lithospermum erythrorhizon</name>
    <name type="common">Purple gromwell</name>
    <name type="synonym">Lithospermum officinale var. erythrorhizon</name>
    <dbReference type="NCBI Taxonomy" id="34254"/>
    <lineage>
        <taxon>Eukaryota</taxon>
        <taxon>Viridiplantae</taxon>
        <taxon>Streptophyta</taxon>
        <taxon>Embryophyta</taxon>
        <taxon>Tracheophyta</taxon>
        <taxon>Spermatophyta</taxon>
        <taxon>Magnoliopsida</taxon>
        <taxon>eudicotyledons</taxon>
        <taxon>Gunneridae</taxon>
        <taxon>Pentapetalae</taxon>
        <taxon>asterids</taxon>
        <taxon>lamiids</taxon>
        <taxon>Boraginales</taxon>
        <taxon>Boraginaceae</taxon>
        <taxon>Boraginoideae</taxon>
        <taxon>Lithospermeae</taxon>
        <taxon>Lithospermum</taxon>
    </lineage>
</organism>
<evidence type="ECO:0000256" key="1">
    <source>
        <dbReference type="SAM" id="MobiDB-lite"/>
    </source>
</evidence>
<dbReference type="EMBL" id="BAABME010022203">
    <property type="protein sequence ID" value="GAA0165244.1"/>
    <property type="molecule type" value="Genomic_DNA"/>
</dbReference>